<proteinExistence type="predicted"/>
<protein>
    <submittedName>
        <fullName evidence="3">Two-component system response regulator</fullName>
    </submittedName>
</protein>
<dbReference type="PANTHER" id="PTHR44520">
    <property type="entry name" value="RESPONSE REGULATOR RCP1-RELATED"/>
    <property type="match status" value="1"/>
</dbReference>
<dbReference type="PROSITE" id="PS50110">
    <property type="entry name" value="RESPONSE_REGULATORY"/>
    <property type="match status" value="1"/>
</dbReference>
<dbReference type="AlphaFoldDB" id="A0A2T1C3R2"/>
<evidence type="ECO:0000313" key="3">
    <source>
        <dbReference type="EMBL" id="PSB02753.1"/>
    </source>
</evidence>
<dbReference type="SUPFAM" id="SSF52172">
    <property type="entry name" value="CheY-like"/>
    <property type="match status" value="1"/>
</dbReference>
<evidence type="ECO:0000259" key="2">
    <source>
        <dbReference type="PROSITE" id="PS50110"/>
    </source>
</evidence>
<dbReference type="Pfam" id="PF00072">
    <property type="entry name" value="Response_reg"/>
    <property type="match status" value="1"/>
</dbReference>
<gene>
    <name evidence="3" type="ORF">C7B64_11755</name>
</gene>
<dbReference type="CDD" id="cd17557">
    <property type="entry name" value="REC_Rcp-like"/>
    <property type="match status" value="1"/>
</dbReference>
<keyword evidence="1" id="KW-0597">Phosphoprotein</keyword>
<keyword evidence="4" id="KW-1185">Reference proteome</keyword>
<sequence>MTSTLAPLLRQTPPLLIVEDSDEDFEALMRFLRRSPLVIPVERCMNGEQALAFLHHTDQYANCDHFPRPGMILLDLNLPGIDGREVLRRLKLDHNLKTIPVVIFTTSNHPNDIETCYQQGANSYIIKPIDINQLKRNVQTLVDYWFEVTRLPDGSAD</sequence>
<evidence type="ECO:0000256" key="1">
    <source>
        <dbReference type="PROSITE-ProRule" id="PRU00169"/>
    </source>
</evidence>
<dbReference type="RefSeq" id="WP_106288846.1">
    <property type="nucleotide sequence ID" value="NZ_CAWNTC010000042.1"/>
</dbReference>
<dbReference type="GO" id="GO:0000160">
    <property type="term" value="P:phosphorelay signal transduction system"/>
    <property type="evidence" value="ECO:0007669"/>
    <property type="project" value="InterPro"/>
</dbReference>
<dbReference type="EMBL" id="PVWJ01000050">
    <property type="protein sequence ID" value="PSB02753.1"/>
    <property type="molecule type" value="Genomic_DNA"/>
</dbReference>
<comment type="caution">
    <text evidence="3">The sequence shown here is derived from an EMBL/GenBank/DDBJ whole genome shotgun (WGS) entry which is preliminary data.</text>
</comment>
<organism evidence="3 4">
    <name type="scientific">Merismopedia glauca CCAP 1448/3</name>
    <dbReference type="NCBI Taxonomy" id="1296344"/>
    <lineage>
        <taxon>Bacteria</taxon>
        <taxon>Bacillati</taxon>
        <taxon>Cyanobacteriota</taxon>
        <taxon>Cyanophyceae</taxon>
        <taxon>Synechococcales</taxon>
        <taxon>Merismopediaceae</taxon>
        <taxon>Merismopedia</taxon>
    </lineage>
</organism>
<dbReference type="InterPro" id="IPR011006">
    <property type="entry name" value="CheY-like_superfamily"/>
</dbReference>
<dbReference type="InterPro" id="IPR052893">
    <property type="entry name" value="TCS_response_regulator"/>
</dbReference>
<dbReference type="PANTHER" id="PTHR44520:SF1">
    <property type="entry name" value="TWO-COMPONENT SYSTEM REGULATORY PROTEIN"/>
    <property type="match status" value="1"/>
</dbReference>
<dbReference type="Gene3D" id="3.40.50.2300">
    <property type="match status" value="1"/>
</dbReference>
<dbReference type="Proteomes" id="UP000238762">
    <property type="component" value="Unassembled WGS sequence"/>
</dbReference>
<feature type="modified residue" description="4-aspartylphosphate" evidence="1">
    <location>
        <position position="75"/>
    </location>
</feature>
<dbReference type="SMART" id="SM00448">
    <property type="entry name" value="REC"/>
    <property type="match status" value="1"/>
</dbReference>
<name>A0A2T1C3R2_9CYAN</name>
<dbReference type="InterPro" id="IPR001789">
    <property type="entry name" value="Sig_transdc_resp-reg_receiver"/>
</dbReference>
<reference evidence="3 4" key="2">
    <citation type="submission" date="2018-03" db="EMBL/GenBank/DDBJ databases">
        <title>The ancient ancestry and fast evolution of plastids.</title>
        <authorList>
            <person name="Moore K.R."/>
            <person name="Magnabosco C."/>
            <person name="Momper L."/>
            <person name="Gold D.A."/>
            <person name="Bosak T."/>
            <person name="Fournier G.P."/>
        </authorList>
    </citation>
    <scope>NUCLEOTIDE SEQUENCE [LARGE SCALE GENOMIC DNA]</scope>
    <source>
        <strain evidence="3 4">CCAP 1448/3</strain>
    </source>
</reference>
<dbReference type="OrthoDB" id="9793918at2"/>
<reference evidence="3 4" key="1">
    <citation type="submission" date="2018-02" db="EMBL/GenBank/DDBJ databases">
        <authorList>
            <person name="Cohen D.B."/>
            <person name="Kent A.D."/>
        </authorList>
    </citation>
    <scope>NUCLEOTIDE SEQUENCE [LARGE SCALE GENOMIC DNA]</scope>
    <source>
        <strain evidence="3 4">CCAP 1448/3</strain>
    </source>
</reference>
<accession>A0A2T1C3R2</accession>
<evidence type="ECO:0000313" key="4">
    <source>
        <dbReference type="Proteomes" id="UP000238762"/>
    </source>
</evidence>
<feature type="domain" description="Response regulatory" evidence="2">
    <location>
        <begin position="14"/>
        <end position="142"/>
    </location>
</feature>